<dbReference type="RefSeq" id="WP_177176378.1">
    <property type="nucleotide sequence ID" value="NZ_FOES01000028.1"/>
</dbReference>
<accession>A0A1H9J1Q1</accession>
<dbReference type="PROSITE" id="PS51186">
    <property type="entry name" value="GNAT"/>
    <property type="match status" value="1"/>
</dbReference>
<gene>
    <name evidence="2" type="ORF">SAMN05216362_12815</name>
</gene>
<feature type="domain" description="N-acetyltransferase" evidence="1">
    <location>
        <begin position="2"/>
        <end position="160"/>
    </location>
</feature>
<dbReference type="EMBL" id="FOES01000028">
    <property type="protein sequence ID" value="SEQ80677.1"/>
    <property type="molecule type" value="Genomic_DNA"/>
</dbReference>
<dbReference type="InterPro" id="IPR016181">
    <property type="entry name" value="Acyl_CoA_acyltransferase"/>
</dbReference>
<dbReference type="InterPro" id="IPR000182">
    <property type="entry name" value="GNAT_dom"/>
</dbReference>
<dbReference type="STRING" id="571933.SAMN05216362_12815"/>
<dbReference type="Pfam" id="PF13527">
    <property type="entry name" value="Acetyltransf_9"/>
    <property type="match status" value="1"/>
</dbReference>
<dbReference type="GO" id="GO:0030649">
    <property type="term" value="P:aminoglycoside antibiotic catabolic process"/>
    <property type="evidence" value="ECO:0007669"/>
    <property type="project" value="TreeGrafter"/>
</dbReference>
<evidence type="ECO:0000313" key="2">
    <source>
        <dbReference type="EMBL" id="SEQ80677.1"/>
    </source>
</evidence>
<dbReference type="InterPro" id="IPR051554">
    <property type="entry name" value="Acetyltransferase_Eis"/>
</dbReference>
<evidence type="ECO:0000313" key="3">
    <source>
        <dbReference type="Proteomes" id="UP000199427"/>
    </source>
</evidence>
<dbReference type="PANTHER" id="PTHR37817">
    <property type="entry name" value="N-ACETYLTRANSFERASE EIS"/>
    <property type="match status" value="1"/>
</dbReference>
<dbReference type="AlphaFoldDB" id="A0A1H9J1Q1"/>
<dbReference type="GO" id="GO:0034069">
    <property type="term" value="F:aminoglycoside N-acetyltransferase activity"/>
    <property type="evidence" value="ECO:0007669"/>
    <property type="project" value="TreeGrafter"/>
</dbReference>
<protein>
    <submittedName>
        <fullName evidence="2">Acetyltransferase (GNAT) domain-containing protein</fullName>
    </submittedName>
</protein>
<organism evidence="2 3">
    <name type="scientific">Piscibacillus halophilus</name>
    <dbReference type="NCBI Taxonomy" id="571933"/>
    <lineage>
        <taxon>Bacteria</taxon>
        <taxon>Bacillati</taxon>
        <taxon>Bacillota</taxon>
        <taxon>Bacilli</taxon>
        <taxon>Bacillales</taxon>
        <taxon>Bacillaceae</taxon>
        <taxon>Piscibacillus</taxon>
    </lineage>
</organism>
<dbReference type="PANTHER" id="PTHR37817:SF1">
    <property type="entry name" value="N-ACETYLTRANSFERASE EIS"/>
    <property type="match status" value="1"/>
</dbReference>
<reference evidence="2 3" key="1">
    <citation type="submission" date="2016-10" db="EMBL/GenBank/DDBJ databases">
        <authorList>
            <person name="de Groot N.N."/>
        </authorList>
    </citation>
    <scope>NUCLEOTIDE SEQUENCE [LARGE SCALE GENOMIC DNA]</scope>
    <source>
        <strain evidence="2 3">DSM 21633</strain>
    </source>
</reference>
<sequence length="170" mass="20072">MREIKKIQSHHLNEMVTIEQQAYTARQAETYDDIDQIVEKYQKEVDKENNIHYYGAFEHDKLVGSMKLYDFKMNVFGHFLPLGGLGSVAVDLLHKKEKVAKDIVTYFLNHYDEQDYSLTALYPFRPDFYYKMGFGYGTKKDQYKVVPDAFPDFGNKQDLTYLTEEIHKRS</sequence>
<evidence type="ECO:0000259" key="1">
    <source>
        <dbReference type="PROSITE" id="PS51186"/>
    </source>
</evidence>
<dbReference type="SUPFAM" id="SSF55729">
    <property type="entry name" value="Acyl-CoA N-acyltransferases (Nat)"/>
    <property type="match status" value="1"/>
</dbReference>
<name>A0A1H9J1Q1_9BACI</name>
<keyword evidence="3" id="KW-1185">Reference proteome</keyword>
<dbReference type="Proteomes" id="UP000199427">
    <property type="component" value="Unassembled WGS sequence"/>
</dbReference>
<dbReference type="Gene3D" id="3.40.630.30">
    <property type="match status" value="1"/>
</dbReference>
<keyword evidence="2" id="KW-0808">Transferase</keyword>
<proteinExistence type="predicted"/>